<comment type="caution">
    <text evidence="2">The sequence shown here is derived from an EMBL/GenBank/DDBJ whole genome shotgun (WGS) entry which is preliminary data.</text>
</comment>
<evidence type="ECO:0000313" key="2">
    <source>
        <dbReference type="EMBL" id="MEF3083785.1"/>
    </source>
</evidence>
<keyword evidence="1" id="KW-0472">Membrane</keyword>
<feature type="transmembrane region" description="Helical" evidence="1">
    <location>
        <begin position="130"/>
        <end position="153"/>
    </location>
</feature>
<protein>
    <recommendedName>
        <fullName evidence="4">DUF2975 domain-containing protein</fullName>
    </recommendedName>
</protein>
<dbReference type="Proteomes" id="UP001358324">
    <property type="component" value="Unassembled WGS sequence"/>
</dbReference>
<accession>A0ABU7WJS7</accession>
<sequence length="194" mass="20791">MSWSGDKTGDVYRLLSIVVGAFAPLSILTALFGFLAFGASFVLALNDFGDFDTWFFAALVTVWPLAGLVGIASWAYLSLRFWRGNSSYLRRAHGLWWVGLALGVLAVAPLAVMSWAGLVQQLRIGPPTLIFLPSLAARIATLDGLLLASAFLVHLRLRAMAPALDSDAPQPDGAGGPGYADATLQELMQREAVR</sequence>
<evidence type="ECO:0008006" key="4">
    <source>
        <dbReference type="Google" id="ProtNLM"/>
    </source>
</evidence>
<keyword evidence="3" id="KW-1185">Reference proteome</keyword>
<feature type="transmembrane region" description="Helical" evidence="1">
    <location>
        <begin position="54"/>
        <end position="82"/>
    </location>
</feature>
<feature type="transmembrane region" description="Helical" evidence="1">
    <location>
        <begin position="94"/>
        <end position="118"/>
    </location>
</feature>
<keyword evidence="1" id="KW-0812">Transmembrane</keyword>
<evidence type="ECO:0000313" key="3">
    <source>
        <dbReference type="Proteomes" id="UP001358324"/>
    </source>
</evidence>
<organism evidence="2 3">
    <name type="scientific">Luteimonas flava</name>
    <dbReference type="NCBI Taxonomy" id="3115822"/>
    <lineage>
        <taxon>Bacteria</taxon>
        <taxon>Pseudomonadati</taxon>
        <taxon>Pseudomonadota</taxon>
        <taxon>Gammaproteobacteria</taxon>
        <taxon>Lysobacterales</taxon>
        <taxon>Lysobacteraceae</taxon>
        <taxon>Luteimonas</taxon>
    </lineage>
</organism>
<proteinExistence type="predicted"/>
<evidence type="ECO:0000256" key="1">
    <source>
        <dbReference type="SAM" id="Phobius"/>
    </source>
</evidence>
<dbReference type="EMBL" id="JAZHBM010000003">
    <property type="protein sequence ID" value="MEF3083785.1"/>
    <property type="molecule type" value="Genomic_DNA"/>
</dbReference>
<reference evidence="2 3" key="1">
    <citation type="submission" date="2024-01" db="EMBL/GenBank/DDBJ databases">
        <title>Novel species of the genus Luteimonas isolated from rivers.</title>
        <authorList>
            <person name="Lu H."/>
        </authorList>
    </citation>
    <scope>NUCLEOTIDE SEQUENCE [LARGE SCALE GENOMIC DNA]</scope>
    <source>
        <strain evidence="2 3">SMYT11W</strain>
    </source>
</reference>
<keyword evidence="1" id="KW-1133">Transmembrane helix</keyword>
<dbReference type="RefSeq" id="WP_332079486.1">
    <property type="nucleotide sequence ID" value="NZ_JAZHBM010000003.1"/>
</dbReference>
<feature type="transmembrane region" description="Helical" evidence="1">
    <location>
        <begin position="12"/>
        <end position="42"/>
    </location>
</feature>
<name>A0ABU7WJS7_9GAMM</name>
<gene>
    <name evidence="2" type="ORF">V3391_16330</name>
</gene>